<accession>A0A6G4A5Z1</accession>
<reference evidence="1" key="1">
    <citation type="submission" date="2020-02" db="EMBL/GenBank/DDBJ databases">
        <authorList>
            <person name="Shen X.-R."/>
            <person name="Zhang Y.-X."/>
        </authorList>
    </citation>
    <scope>NUCLEOTIDE SEQUENCE</scope>
    <source>
        <strain evidence="1">SYP-B3998</strain>
    </source>
</reference>
<evidence type="ECO:0000313" key="1">
    <source>
        <dbReference type="EMBL" id="NEW09926.1"/>
    </source>
</evidence>
<proteinExistence type="predicted"/>
<dbReference type="EMBL" id="JAAIKC010000031">
    <property type="protein sequence ID" value="NEW09926.1"/>
    <property type="molecule type" value="Genomic_DNA"/>
</dbReference>
<comment type="caution">
    <text evidence="1">The sequence shown here is derived from an EMBL/GenBank/DDBJ whole genome shotgun (WGS) entry which is preliminary data.</text>
</comment>
<protein>
    <recommendedName>
        <fullName evidence="2">DUF1877 family protein</fullName>
    </recommendedName>
</protein>
<organism evidence="1">
    <name type="scientific">Paenibacillus sp. SYP-B3998</name>
    <dbReference type="NCBI Taxonomy" id="2678564"/>
    <lineage>
        <taxon>Bacteria</taxon>
        <taxon>Bacillati</taxon>
        <taxon>Bacillota</taxon>
        <taxon>Bacilli</taxon>
        <taxon>Bacillales</taxon>
        <taxon>Paenibacillaceae</taxon>
        <taxon>Paenibacillus</taxon>
    </lineage>
</organism>
<sequence length="154" mass="18164">MGLIHDFILLTRDEIDRGINYYDFSRQVNHERVVHLSDDIIGYIQDTLNWVTTFNPSINKYQFGLNYFGVSYIDKQGVGPFSNILKAWLLLFTQAPDLMKLTGNFTYSEDEDESKGHYEKLYLRKHELIVEFNRLIEFCDCIEKDNYAIIYLGI</sequence>
<gene>
    <name evidence="1" type="ORF">GK047_29010</name>
</gene>
<evidence type="ECO:0008006" key="2">
    <source>
        <dbReference type="Google" id="ProtNLM"/>
    </source>
</evidence>
<dbReference type="AlphaFoldDB" id="A0A6G4A5Z1"/>
<dbReference type="RefSeq" id="WP_163954228.1">
    <property type="nucleotide sequence ID" value="NZ_JAAIKC010000031.1"/>
</dbReference>
<name>A0A6G4A5Z1_9BACL</name>